<accession>A0A8B8AKW7</accession>
<protein>
    <submittedName>
        <fullName evidence="2">Uncharacterized protein LOC111103079 isoform X2</fullName>
    </submittedName>
</protein>
<dbReference type="OrthoDB" id="6128751at2759"/>
<reference evidence="2" key="1">
    <citation type="submission" date="2025-08" db="UniProtKB">
        <authorList>
            <consortium name="RefSeq"/>
        </authorList>
    </citation>
    <scope>IDENTIFICATION</scope>
    <source>
        <tissue evidence="2">Whole sample</tissue>
    </source>
</reference>
<name>A0A8B8AKW7_CRAVI</name>
<evidence type="ECO:0000313" key="2">
    <source>
        <dbReference type="RefSeq" id="XP_022291796.1"/>
    </source>
</evidence>
<keyword evidence="1" id="KW-1185">Reference proteome</keyword>
<proteinExistence type="predicted"/>
<dbReference type="RefSeq" id="XP_022291796.1">
    <property type="nucleotide sequence ID" value="XM_022436088.1"/>
</dbReference>
<dbReference type="AlphaFoldDB" id="A0A8B8AKW7"/>
<dbReference type="GeneID" id="111103079"/>
<evidence type="ECO:0000313" key="1">
    <source>
        <dbReference type="Proteomes" id="UP000694844"/>
    </source>
</evidence>
<dbReference type="Proteomes" id="UP000694844">
    <property type="component" value="Chromosome 7"/>
</dbReference>
<organism evidence="1 2">
    <name type="scientific">Crassostrea virginica</name>
    <name type="common">Eastern oyster</name>
    <dbReference type="NCBI Taxonomy" id="6565"/>
    <lineage>
        <taxon>Eukaryota</taxon>
        <taxon>Metazoa</taxon>
        <taxon>Spiralia</taxon>
        <taxon>Lophotrochozoa</taxon>
        <taxon>Mollusca</taxon>
        <taxon>Bivalvia</taxon>
        <taxon>Autobranchia</taxon>
        <taxon>Pteriomorphia</taxon>
        <taxon>Ostreida</taxon>
        <taxon>Ostreoidea</taxon>
        <taxon>Ostreidae</taxon>
        <taxon>Crassostrea</taxon>
    </lineage>
</organism>
<sequence>MEQLSIVKRDVKGIKEEIEKKKQETSEPIQIPNRIRSAVKDAFINGQQISLSWNCSKGFMDEENLEMTDFIRKSIQGIAPDEKCCNKEIFHISKGGSKQTEKEQDGEP</sequence>
<gene>
    <name evidence="2" type="primary">LOC111103079</name>
</gene>